<dbReference type="PROSITE" id="PS51387">
    <property type="entry name" value="FAD_PCMH"/>
    <property type="match status" value="1"/>
</dbReference>
<dbReference type="InterPro" id="IPR016167">
    <property type="entry name" value="FAD-bd_PCMH_sub1"/>
</dbReference>
<dbReference type="Proteomes" id="UP001338125">
    <property type="component" value="Unassembled WGS sequence"/>
</dbReference>
<dbReference type="SUPFAM" id="SSF56176">
    <property type="entry name" value="FAD-binding/transporter-associated domain-like"/>
    <property type="match status" value="1"/>
</dbReference>
<evidence type="ECO:0000313" key="3">
    <source>
        <dbReference type="Proteomes" id="UP001338125"/>
    </source>
</evidence>
<dbReference type="InterPro" id="IPR036318">
    <property type="entry name" value="FAD-bd_PCMH-like_sf"/>
</dbReference>
<dbReference type="PANTHER" id="PTHR21071:SF4">
    <property type="entry name" value="UDP-N-ACETYLENOLPYRUVOYLGLUCOSAMINE REDUCTASE"/>
    <property type="match status" value="1"/>
</dbReference>
<comment type="caution">
    <text evidence="2">The sequence shown here is derived from an EMBL/GenBank/DDBJ whole genome shotgun (WGS) entry which is preliminary data.</text>
</comment>
<dbReference type="InterPro" id="IPR003170">
    <property type="entry name" value="MurB"/>
</dbReference>
<protein>
    <submittedName>
        <fullName evidence="2">UDP-N-acetylenolpyruvoylglucosamine reductase</fullName>
    </submittedName>
</protein>
<dbReference type="InterPro" id="IPR016166">
    <property type="entry name" value="FAD-bd_PCMH"/>
</dbReference>
<organism evidence="2 3">
    <name type="scientific">Cladobotryum mycophilum</name>
    <dbReference type="NCBI Taxonomy" id="491253"/>
    <lineage>
        <taxon>Eukaryota</taxon>
        <taxon>Fungi</taxon>
        <taxon>Dikarya</taxon>
        <taxon>Ascomycota</taxon>
        <taxon>Pezizomycotina</taxon>
        <taxon>Sordariomycetes</taxon>
        <taxon>Hypocreomycetidae</taxon>
        <taxon>Hypocreales</taxon>
        <taxon>Hypocreaceae</taxon>
        <taxon>Cladobotryum</taxon>
    </lineage>
</organism>
<accession>A0ABR0S8T8</accession>
<name>A0ABR0S8T8_9HYPO</name>
<dbReference type="HAMAP" id="MF_00037">
    <property type="entry name" value="MurB"/>
    <property type="match status" value="1"/>
</dbReference>
<dbReference type="Pfam" id="PF01565">
    <property type="entry name" value="FAD_binding_4"/>
    <property type="match status" value="1"/>
</dbReference>
<dbReference type="InterPro" id="IPR016169">
    <property type="entry name" value="FAD-bd_PCMH_sub2"/>
</dbReference>
<dbReference type="InterPro" id="IPR006094">
    <property type="entry name" value="Oxid_FAD_bind_N"/>
</dbReference>
<dbReference type="PANTHER" id="PTHR21071">
    <property type="entry name" value="UDP-N-ACETYLENOLPYRUVOYLGLUCOSAMINE REDUCTASE"/>
    <property type="match status" value="1"/>
</dbReference>
<dbReference type="InterPro" id="IPR036635">
    <property type="entry name" value="MurB_C_sf"/>
</dbReference>
<dbReference type="SUPFAM" id="SSF56194">
    <property type="entry name" value="Uridine diphospho-N-Acetylenolpyruvylglucosamine reductase, MurB, C-terminal domain"/>
    <property type="match status" value="1"/>
</dbReference>
<dbReference type="Gene3D" id="3.90.78.10">
    <property type="entry name" value="UDP-N-acetylenolpyruvoylglucosamine reductase, C-terminal domain"/>
    <property type="match status" value="1"/>
</dbReference>
<evidence type="ECO:0000259" key="1">
    <source>
        <dbReference type="PROSITE" id="PS51387"/>
    </source>
</evidence>
<gene>
    <name evidence="2" type="ORF">PT974_10069</name>
</gene>
<reference evidence="2 3" key="1">
    <citation type="submission" date="2024-01" db="EMBL/GenBank/DDBJ databases">
        <title>Complete genome of Cladobotryum mycophilum ATHUM6906.</title>
        <authorList>
            <person name="Christinaki A.C."/>
            <person name="Myridakis A.I."/>
            <person name="Kouvelis V.N."/>
        </authorList>
    </citation>
    <scope>NUCLEOTIDE SEQUENCE [LARGE SCALE GENOMIC DNA]</scope>
    <source>
        <strain evidence="2 3">ATHUM6906</strain>
    </source>
</reference>
<dbReference type="Gene3D" id="3.30.43.10">
    <property type="entry name" value="Uridine Diphospho-n-acetylenolpyruvylglucosamine Reductase, domain 2"/>
    <property type="match status" value="1"/>
</dbReference>
<feature type="domain" description="FAD-binding PCMH-type" evidence="1">
    <location>
        <begin position="1"/>
        <end position="222"/>
    </location>
</feature>
<dbReference type="EMBL" id="JAVFKD010000015">
    <property type="protein sequence ID" value="KAK5988585.1"/>
    <property type="molecule type" value="Genomic_DNA"/>
</dbReference>
<sequence>MVLGGGSNILFASARYDGIVLKNEILGIQVISQDPVLTVLRVGGGVVWNSLVEYCLRHALGGLENLSMIPGTVGAAPVQNIGAYGSEVSEVLESVDFVHLATGEAGIFKHSLRDVFISTVVIKLTNAPHHQLKIDYDSIRHVLQSHGAIHPTISSVKDAVCLLRSRKLPDPDEFGNAGSFFKNAVVEKDAYEHLQSLHPSPQCSSFIKPDGSKVIPAAWLIQ</sequence>
<proteinExistence type="inferred from homology"/>
<evidence type="ECO:0000313" key="2">
    <source>
        <dbReference type="EMBL" id="KAK5988585.1"/>
    </source>
</evidence>
<keyword evidence="3" id="KW-1185">Reference proteome</keyword>
<dbReference type="Gene3D" id="3.30.465.10">
    <property type="match status" value="1"/>
</dbReference>